<keyword evidence="4" id="KW-0418">Kinase</keyword>
<evidence type="ECO:0000256" key="5">
    <source>
        <dbReference type="ARBA" id="ARBA00023012"/>
    </source>
</evidence>
<sequence length="128" mass="14935">MGKKTLTLQAKKSAQRCRTRRTSKRECKLPVIILQCLCSSPCNHGLLTLLTWHFTKVYTRTSLNALAYGLRYELLQRPVLRMWSVLNSTVEITTAQVKLSEYVIRKYDKPENQAQQVEVYVNYISVFY</sequence>
<dbReference type="EMBL" id="SZYD01001767">
    <property type="protein sequence ID" value="KAD0332304.1"/>
    <property type="molecule type" value="Genomic_DNA"/>
</dbReference>
<dbReference type="GO" id="GO:0004673">
    <property type="term" value="F:protein histidine kinase activity"/>
    <property type="evidence" value="ECO:0007669"/>
    <property type="project" value="UniProtKB-EC"/>
</dbReference>
<keyword evidence="3" id="KW-0808">Transferase</keyword>
<keyword evidence="5" id="KW-0902">Two-component regulatory system</keyword>
<reference evidence="6 8" key="1">
    <citation type="submission" date="2019-05" db="EMBL/GenBank/DDBJ databases">
        <title>Mikania micrantha, genome provides insights into the molecular mechanism of rapid growth.</title>
        <authorList>
            <person name="Liu B."/>
        </authorList>
    </citation>
    <scope>NUCLEOTIDE SEQUENCE [LARGE SCALE GENOMIC DNA]</scope>
    <source>
        <strain evidence="6">NLD-2019</strain>
        <tissue evidence="6">Leaf</tissue>
    </source>
</reference>
<dbReference type="EC" id="2.7.13.3" evidence="2"/>
<evidence type="ECO:0000313" key="7">
    <source>
        <dbReference type="EMBL" id="KAD7479204.1"/>
    </source>
</evidence>
<evidence type="ECO:0000256" key="3">
    <source>
        <dbReference type="ARBA" id="ARBA00022679"/>
    </source>
</evidence>
<organism evidence="6 8">
    <name type="scientific">Mikania micrantha</name>
    <name type="common">bitter vine</name>
    <dbReference type="NCBI Taxonomy" id="192012"/>
    <lineage>
        <taxon>Eukaryota</taxon>
        <taxon>Viridiplantae</taxon>
        <taxon>Streptophyta</taxon>
        <taxon>Embryophyta</taxon>
        <taxon>Tracheophyta</taxon>
        <taxon>Spermatophyta</taxon>
        <taxon>Magnoliopsida</taxon>
        <taxon>eudicotyledons</taxon>
        <taxon>Gunneridae</taxon>
        <taxon>Pentapetalae</taxon>
        <taxon>asterids</taxon>
        <taxon>campanulids</taxon>
        <taxon>Asterales</taxon>
        <taxon>Asteraceae</taxon>
        <taxon>Asteroideae</taxon>
        <taxon>Heliantheae alliance</taxon>
        <taxon>Eupatorieae</taxon>
        <taxon>Mikania</taxon>
    </lineage>
</organism>
<evidence type="ECO:0000256" key="1">
    <source>
        <dbReference type="ARBA" id="ARBA00000085"/>
    </source>
</evidence>
<keyword evidence="8" id="KW-1185">Reference proteome</keyword>
<evidence type="ECO:0000313" key="8">
    <source>
        <dbReference type="Proteomes" id="UP000326396"/>
    </source>
</evidence>
<dbReference type="InterPro" id="IPR050736">
    <property type="entry name" value="Sensor_HK_Regulatory"/>
</dbReference>
<proteinExistence type="predicted"/>
<protein>
    <recommendedName>
        <fullName evidence="2">histidine kinase</fullName>
        <ecNumber evidence="2">2.7.13.3</ecNumber>
    </recommendedName>
</protein>
<gene>
    <name evidence="7" type="ORF">E3N88_02340</name>
    <name evidence="6" type="ORF">E3N88_44434</name>
</gene>
<dbReference type="AlphaFoldDB" id="A0A5N6LCA7"/>
<comment type="caution">
    <text evidence="6">The sequence shown here is derived from an EMBL/GenBank/DDBJ whole genome shotgun (WGS) entry which is preliminary data.</text>
</comment>
<evidence type="ECO:0000256" key="4">
    <source>
        <dbReference type="ARBA" id="ARBA00022777"/>
    </source>
</evidence>
<dbReference type="EMBL" id="SZYD01000001">
    <property type="protein sequence ID" value="KAD7479204.1"/>
    <property type="molecule type" value="Genomic_DNA"/>
</dbReference>
<dbReference type="PANTHER" id="PTHR43711:SF1">
    <property type="entry name" value="HISTIDINE KINASE 1"/>
    <property type="match status" value="1"/>
</dbReference>
<dbReference type="Proteomes" id="UP000326396">
    <property type="component" value="Linkage Group LG1"/>
</dbReference>
<dbReference type="OrthoDB" id="1523781at2759"/>
<accession>A0A5N6LCA7</accession>
<name>A0A5N6LCA7_9ASTR</name>
<evidence type="ECO:0000256" key="2">
    <source>
        <dbReference type="ARBA" id="ARBA00012438"/>
    </source>
</evidence>
<dbReference type="GO" id="GO:0000160">
    <property type="term" value="P:phosphorelay signal transduction system"/>
    <property type="evidence" value="ECO:0007669"/>
    <property type="project" value="UniProtKB-KW"/>
</dbReference>
<dbReference type="PANTHER" id="PTHR43711">
    <property type="entry name" value="TWO-COMPONENT HISTIDINE KINASE"/>
    <property type="match status" value="1"/>
</dbReference>
<comment type="catalytic activity">
    <reaction evidence="1">
        <text>ATP + protein L-histidine = ADP + protein N-phospho-L-histidine.</text>
        <dbReference type="EC" id="2.7.13.3"/>
    </reaction>
</comment>
<evidence type="ECO:0000313" key="6">
    <source>
        <dbReference type="EMBL" id="KAD0332304.1"/>
    </source>
</evidence>